<comment type="similarity">
    <text evidence="1">Belongs to the ComF/GntX family.</text>
</comment>
<name>A0A1F6C5T0_9BACT</name>
<reference evidence="2 3" key="1">
    <citation type="journal article" date="2016" name="Nat. Commun.">
        <title>Thousands of microbial genomes shed light on interconnected biogeochemical processes in an aquifer system.</title>
        <authorList>
            <person name="Anantharaman K."/>
            <person name="Brown C.T."/>
            <person name="Hug L.A."/>
            <person name="Sharon I."/>
            <person name="Castelle C.J."/>
            <person name="Probst A.J."/>
            <person name="Thomas B.C."/>
            <person name="Singh A."/>
            <person name="Wilkins M.J."/>
            <person name="Karaoz U."/>
            <person name="Brodie E.L."/>
            <person name="Williams K.H."/>
            <person name="Hubbard S.S."/>
            <person name="Banfield J.F."/>
        </authorList>
    </citation>
    <scope>NUCLEOTIDE SEQUENCE [LARGE SCALE GENOMIC DNA]</scope>
</reference>
<dbReference type="InterPro" id="IPR051910">
    <property type="entry name" value="ComF/GntX_DNA_util-trans"/>
</dbReference>
<evidence type="ECO:0000313" key="2">
    <source>
        <dbReference type="EMBL" id="OGG44515.1"/>
    </source>
</evidence>
<evidence type="ECO:0000313" key="3">
    <source>
        <dbReference type="Proteomes" id="UP000178249"/>
    </source>
</evidence>
<evidence type="ECO:0000256" key="1">
    <source>
        <dbReference type="ARBA" id="ARBA00008007"/>
    </source>
</evidence>
<dbReference type="Gene3D" id="3.40.50.2020">
    <property type="match status" value="1"/>
</dbReference>
<dbReference type="EMBL" id="MFKP01000007">
    <property type="protein sequence ID" value="OGG44515.1"/>
    <property type="molecule type" value="Genomic_DNA"/>
</dbReference>
<dbReference type="Proteomes" id="UP000178249">
    <property type="component" value="Unassembled WGS sequence"/>
</dbReference>
<dbReference type="AlphaFoldDB" id="A0A1F6C5T0"/>
<gene>
    <name evidence="2" type="ORF">A2841_02895</name>
</gene>
<dbReference type="PANTHER" id="PTHR47505:SF1">
    <property type="entry name" value="DNA UTILIZATION PROTEIN YHGH"/>
    <property type="match status" value="1"/>
</dbReference>
<comment type="caution">
    <text evidence="2">The sequence shown here is derived from an EMBL/GenBank/DDBJ whole genome shotgun (WGS) entry which is preliminary data.</text>
</comment>
<dbReference type="InterPro" id="IPR029057">
    <property type="entry name" value="PRTase-like"/>
</dbReference>
<protein>
    <recommendedName>
        <fullName evidence="4">Phosphoribosyltransferase domain-containing protein</fullName>
    </recommendedName>
</protein>
<evidence type="ECO:0008006" key="4">
    <source>
        <dbReference type="Google" id="ProtNLM"/>
    </source>
</evidence>
<organism evidence="2 3">
    <name type="scientific">Candidatus Kaiserbacteria bacterium RIFCSPHIGHO2_01_FULL_48_10</name>
    <dbReference type="NCBI Taxonomy" id="1798476"/>
    <lineage>
        <taxon>Bacteria</taxon>
        <taxon>Candidatus Kaiseribacteriota</taxon>
    </lineage>
</organism>
<dbReference type="CDD" id="cd06223">
    <property type="entry name" value="PRTases_typeI"/>
    <property type="match status" value="1"/>
</dbReference>
<dbReference type="SUPFAM" id="SSF53271">
    <property type="entry name" value="PRTase-like"/>
    <property type="match status" value="1"/>
</dbReference>
<proteinExistence type="inferred from homology"/>
<dbReference type="PANTHER" id="PTHR47505">
    <property type="entry name" value="DNA UTILIZATION PROTEIN YHGH"/>
    <property type="match status" value="1"/>
</dbReference>
<sequence>MHSLLKKILDVFIPPSVESVVVRQLSEEKLRALMRVSLGPHLWIYALFPYREPQIRALIRSIKYRGERAPLEMLGHILAEELLEILADKYALAGWQEALLVPLPSSKKRLRERGYNQTGRIGEKVAGHLGSSVRYAPKLLEREDRDSQTHFSYEKRKENIAGAFFVSPALKSMAQGACIILLDDVVESGSTLSDARRALLSAGAQDVIAIAVAK</sequence>
<dbReference type="InterPro" id="IPR000836">
    <property type="entry name" value="PRTase_dom"/>
</dbReference>
<accession>A0A1F6C5T0</accession>